<dbReference type="InterPro" id="IPR050596">
    <property type="entry name" value="AspAT/PAT-like"/>
</dbReference>
<evidence type="ECO:0000256" key="2">
    <source>
        <dbReference type="ARBA" id="ARBA00007441"/>
    </source>
</evidence>
<dbReference type="NCBIfam" id="NF006388">
    <property type="entry name" value="PRK08637.1"/>
    <property type="match status" value="1"/>
</dbReference>
<sequence>MNFFSKLGNDLILPKDVLIQSQETKKVKNSINATIGMAMEAGNTMFLPTLSNIIKKLSVEEYLPYAPTTGYAELRKLWKEKIINQNNNINHDYLSLPIATTGITQGIDIVASLFAEKNTAVILPNLYWQNYKLIFSIKRQSTIYTYSQFKEEKFYYDNIDKVLNEIKEEKIIILLNFPNNPTGYTPSEYEFDKLKEIFKKFLKRNPAKKLIFICDDAYFSLFYEKNNNCSSFNKFSELAEFDNCLIVKVDGVTKEFYAWGLRLGFISYYLKNDNIRDLILEKTQGFIRSVNSSGSALSQNAIIKALKNEKISQEIENNYSILNNRYIYLKEQIEKENLKKYLKILPFNSGYFFTILLPKNINANSFRIKLLENYKIGVYAMDDRHIRIAFSCLSIKNIEYLVTSLKDCIKKYY</sequence>
<dbReference type="Gene3D" id="3.40.640.10">
    <property type="entry name" value="Type I PLP-dependent aspartate aminotransferase-like (Major domain)"/>
    <property type="match status" value="1"/>
</dbReference>
<gene>
    <name evidence="7" type="ORF">HMPREF1871_00717</name>
</gene>
<comment type="caution">
    <text evidence="7">The sequence shown here is derived from an EMBL/GenBank/DDBJ whole genome shotgun (WGS) entry which is preliminary data.</text>
</comment>
<comment type="similarity">
    <text evidence="2">Belongs to the class-I pyridoxal-phosphate-dependent aminotransferase family.</text>
</comment>
<dbReference type="SUPFAM" id="SSF53383">
    <property type="entry name" value="PLP-dependent transferases"/>
    <property type="match status" value="1"/>
</dbReference>
<evidence type="ECO:0000313" key="7">
    <source>
        <dbReference type="EMBL" id="KXB58051.1"/>
    </source>
</evidence>
<dbReference type="InterPro" id="IPR015421">
    <property type="entry name" value="PyrdxlP-dep_Trfase_major"/>
</dbReference>
<dbReference type="GO" id="GO:0008483">
    <property type="term" value="F:transaminase activity"/>
    <property type="evidence" value="ECO:0007669"/>
    <property type="project" value="UniProtKB-KW"/>
</dbReference>
<keyword evidence="8" id="KW-1185">Reference proteome</keyword>
<evidence type="ECO:0000256" key="4">
    <source>
        <dbReference type="ARBA" id="ARBA00022679"/>
    </source>
</evidence>
<keyword evidence="5" id="KW-0663">Pyridoxal phosphate</keyword>
<dbReference type="Pfam" id="PF00155">
    <property type="entry name" value="Aminotran_1_2"/>
    <property type="match status" value="1"/>
</dbReference>
<dbReference type="InterPro" id="IPR015424">
    <property type="entry name" value="PyrdxlP-dep_Trfase"/>
</dbReference>
<dbReference type="Gene3D" id="3.90.1150.10">
    <property type="entry name" value="Aspartate Aminotransferase, domain 1"/>
    <property type="match status" value="1"/>
</dbReference>
<dbReference type="Proteomes" id="UP000070467">
    <property type="component" value="Unassembled WGS sequence"/>
</dbReference>
<comment type="cofactor">
    <cofactor evidence="1">
        <name>pyridoxal 5'-phosphate</name>
        <dbReference type="ChEBI" id="CHEBI:597326"/>
    </cofactor>
</comment>
<dbReference type="InterPro" id="IPR015422">
    <property type="entry name" value="PyrdxlP-dep_Trfase_small"/>
</dbReference>
<protein>
    <submittedName>
        <fullName evidence="7">Aminotransferase, class I/II</fullName>
    </submittedName>
</protein>
<dbReference type="PANTHER" id="PTHR46383:SF1">
    <property type="entry name" value="ASPARTATE AMINOTRANSFERASE"/>
    <property type="match status" value="1"/>
</dbReference>
<feature type="domain" description="Aminotransferase class I/classII large" evidence="6">
    <location>
        <begin position="57"/>
        <end position="405"/>
    </location>
</feature>
<dbReference type="EMBL" id="LSDB01000023">
    <property type="protein sequence ID" value="KXB58051.1"/>
    <property type="molecule type" value="Genomic_DNA"/>
</dbReference>
<keyword evidence="3 7" id="KW-0032">Aminotransferase</keyword>
<evidence type="ECO:0000256" key="3">
    <source>
        <dbReference type="ARBA" id="ARBA00022576"/>
    </source>
</evidence>
<evidence type="ECO:0000256" key="1">
    <source>
        <dbReference type="ARBA" id="ARBA00001933"/>
    </source>
</evidence>
<dbReference type="RefSeq" id="WP_066130111.1">
    <property type="nucleotide sequence ID" value="NZ_KQ959874.1"/>
</dbReference>
<evidence type="ECO:0000256" key="5">
    <source>
        <dbReference type="ARBA" id="ARBA00022898"/>
    </source>
</evidence>
<dbReference type="InterPro" id="IPR004839">
    <property type="entry name" value="Aminotransferase_I/II_large"/>
</dbReference>
<accession>A0ABR5TLX7</accession>
<reference evidence="7 8" key="1">
    <citation type="submission" date="2016-01" db="EMBL/GenBank/DDBJ databases">
        <authorList>
            <person name="Mitreva M."/>
            <person name="Pepin K.H."/>
            <person name="Mihindukulasuriya K.A."/>
            <person name="Fulton R."/>
            <person name="Fronick C."/>
            <person name="O'Laughlin M."/>
            <person name="Miner T."/>
            <person name="Herter B."/>
            <person name="Rosa B.A."/>
            <person name="Cordes M."/>
            <person name="Tomlinson C."/>
            <person name="Wollam A."/>
            <person name="Palsikar V.B."/>
            <person name="Mardis E.R."/>
            <person name="Wilson R.K."/>
        </authorList>
    </citation>
    <scope>NUCLEOTIDE SEQUENCE [LARGE SCALE GENOMIC DNA]</scope>
    <source>
        <strain evidence="7 8">KA00071</strain>
    </source>
</reference>
<keyword evidence="4" id="KW-0808">Transferase</keyword>
<dbReference type="PANTHER" id="PTHR46383">
    <property type="entry name" value="ASPARTATE AMINOTRANSFERASE"/>
    <property type="match status" value="1"/>
</dbReference>
<dbReference type="CDD" id="cd00609">
    <property type="entry name" value="AAT_like"/>
    <property type="match status" value="1"/>
</dbReference>
<proteinExistence type="inferred from homology"/>
<name>A0ABR5TLX7_9BACL</name>
<evidence type="ECO:0000259" key="6">
    <source>
        <dbReference type="Pfam" id="PF00155"/>
    </source>
</evidence>
<evidence type="ECO:0000313" key="8">
    <source>
        <dbReference type="Proteomes" id="UP000070467"/>
    </source>
</evidence>
<organism evidence="7 8">
    <name type="scientific">Gemelliphila asaccharolytica</name>
    <dbReference type="NCBI Taxonomy" id="502393"/>
    <lineage>
        <taxon>Bacteria</taxon>
        <taxon>Bacillati</taxon>
        <taxon>Bacillota</taxon>
        <taxon>Bacilli</taxon>
        <taxon>Bacillales</taxon>
        <taxon>Gemellaceae</taxon>
        <taxon>Gemelliphila</taxon>
    </lineage>
</organism>